<dbReference type="SMART" id="SM00387">
    <property type="entry name" value="HATPase_c"/>
    <property type="match status" value="1"/>
</dbReference>
<dbReference type="GO" id="GO:0000155">
    <property type="term" value="F:phosphorelay sensor kinase activity"/>
    <property type="evidence" value="ECO:0007669"/>
    <property type="project" value="InterPro"/>
</dbReference>
<keyword evidence="3" id="KW-0597">Phosphoprotein</keyword>
<dbReference type="PANTHER" id="PTHR43304:SF1">
    <property type="entry name" value="PAC DOMAIN-CONTAINING PROTEIN"/>
    <property type="match status" value="1"/>
</dbReference>
<evidence type="ECO:0000313" key="11">
    <source>
        <dbReference type="Proteomes" id="UP000652720"/>
    </source>
</evidence>
<name>A0AAV4K232_9DEIO</name>
<dbReference type="Gene3D" id="1.10.287.130">
    <property type="match status" value="1"/>
</dbReference>
<reference evidence="8" key="2">
    <citation type="journal article" date="2014" name="Int. J. Syst. Evol. Microbiol.">
        <title>Complete genome sequence of Corynebacterium casei LMG S-19264T (=DSM 44701T), isolated from a smear-ripened cheese.</title>
        <authorList>
            <consortium name="US DOE Joint Genome Institute (JGI-PGF)"/>
            <person name="Walter F."/>
            <person name="Albersmeier A."/>
            <person name="Kalinowski J."/>
            <person name="Ruckert C."/>
        </authorList>
    </citation>
    <scope>NUCLEOTIDE SEQUENCE</scope>
    <source>
        <strain evidence="8">CGMCC 1.8885</strain>
    </source>
</reference>
<dbReference type="Gene3D" id="3.30.450.20">
    <property type="entry name" value="PAS domain"/>
    <property type="match status" value="1"/>
</dbReference>
<dbReference type="InterPro" id="IPR003661">
    <property type="entry name" value="HisK_dim/P_dom"/>
</dbReference>
<evidence type="ECO:0000313" key="8">
    <source>
        <dbReference type="EMBL" id="GGI77749.1"/>
    </source>
</evidence>
<keyword evidence="5" id="KW-0418">Kinase</keyword>
<dbReference type="InterPro" id="IPR036097">
    <property type="entry name" value="HisK_dim/P_sf"/>
</dbReference>
<dbReference type="InterPro" id="IPR000700">
    <property type="entry name" value="PAS-assoc_C"/>
</dbReference>
<dbReference type="NCBIfam" id="TIGR00229">
    <property type="entry name" value="sensory_box"/>
    <property type="match status" value="1"/>
</dbReference>
<evidence type="ECO:0000256" key="2">
    <source>
        <dbReference type="ARBA" id="ARBA00012438"/>
    </source>
</evidence>
<evidence type="ECO:0000256" key="4">
    <source>
        <dbReference type="ARBA" id="ARBA00022679"/>
    </source>
</evidence>
<dbReference type="Proteomes" id="UP000630135">
    <property type="component" value="Unassembled WGS sequence"/>
</dbReference>
<reference evidence="10" key="3">
    <citation type="journal article" date="2019" name="Int. J. Syst. Evol. Microbiol.">
        <title>The Global Catalogue of Microorganisms (GCM) 10K type strain sequencing project: providing services to taxonomists for standard genome sequencing and annotation.</title>
        <authorList>
            <consortium name="The Broad Institute Genomics Platform"/>
            <consortium name="The Broad Institute Genome Sequencing Center for Infectious Disease"/>
            <person name="Wu L."/>
            <person name="Ma J."/>
        </authorList>
    </citation>
    <scope>NUCLEOTIDE SEQUENCE [LARGE SCALE GENOMIC DNA]</scope>
    <source>
        <strain evidence="10">CGMCC 1.8884</strain>
    </source>
</reference>
<dbReference type="PROSITE" id="PS50109">
    <property type="entry name" value="HIS_KIN"/>
    <property type="match status" value="1"/>
</dbReference>
<dbReference type="SMART" id="SM00086">
    <property type="entry name" value="PAC"/>
    <property type="match status" value="1"/>
</dbReference>
<dbReference type="SMART" id="SM00388">
    <property type="entry name" value="HisKA"/>
    <property type="match status" value="1"/>
</dbReference>
<dbReference type="Pfam" id="PF00512">
    <property type="entry name" value="HisKA"/>
    <property type="match status" value="1"/>
</dbReference>
<dbReference type="PANTHER" id="PTHR43304">
    <property type="entry name" value="PHYTOCHROME-LIKE PROTEIN CPH1"/>
    <property type="match status" value="1"/>
</dbReference>
<dbReference type="SUPFAM" id="SSF55785">
    <property type="entry name" value="PYP-like sensor domain (PAS domain)"/>
    <property type="match status" value="1"/>
</dbReference>
<evidence type="ECO:0000313" key="10">
    <source>
        <dbReference type="Proteomes" id="UP000630135"/>
    </source>
</evidence>
<feature type="domain" description="Histidine kinase" evidence="6">
    <location>
        <begin position="278"/>
        <end position="491"/>
    </location>
</feature>
<dbReference type="RefSeq" id="WP_081608196.1">
    <property type="nucleotide sequence ID" value="NZ_BMLZ01000004.1"/>
</dbReference>
<dbReference type="Gene3D" id="3.30.565.10">
    <property type="entry name" value="Histidine kinase-like ATPase, C-terminal domain"/>
    <property type="match status" value="1"/>
</dbReference>
<dbReference type="SUPFAM" id="SSF47384">
    <property type="entry name" value="Homodimeric domain of signal transducing histidine kinase"/>
    <property type="match status" value="1"/>
</dbReference>
<gene>
    <name evidence="9" type="ORF">GCM10008021_05240</name>
    <name evidence="8" type="ORF">GCM10010914_10030</name>
</gene>
<evidence type="ECO:0000313" key="9">
    <source>
        <dbReference type="EMBL" id="GGP28873.1"/>
    </source>
</evidence>
<proteinExistence type="predicted"/>
<reference evidence="9" key="1">
    <citation type="journal article" date="2014" name="Int. J. Syst. Evol. Microbiol.">
        <title>Complete genome of a new Firmicutes species belonging to the dominant human colonic microbiota ('Ruminococcus bicirculans') reveals two chromosomes and a selective capacity to utilize plant glucans.</title>
        <authorList>
            <consortium name="NISC Comparative Sequencing Program"/>
            <person name="Wegmann U."/>
            <person name="Louis P."/>
            <person name="Goesmann A."/>
            <person name="Henrissat B."/>
            <person name="Duncan S.H."/>
            <person name="Flint H.J."/>
        </authorList>
    </citation>
    <scope>NUCLEOTIDE SEQUENCE</scope>
    <source>
        <strain evidence="9">CGMCC 1.8884</strain>
    </source>
</reference>
<organism evidence="8 11">
    <name type="scientific">Deinococcus wulumuqiensis</name>
    <dbReference type="NCBI Taxonomy" id="980427"/>
    <lineage>
        <taxon>Bacteria</taxon>
        <taxon>Thermotogati</taxon>
        <taxon>Deinococcota</taxon>
        <taxon>Deinococci</taxon>
        <taxon>Deinococcales</taxon>
        <taxon>Deinococcaceae</taxon>
        <taxon>Deinococcus</taxon>
    </lineage>
</organism>
<dbReference type="InterPro" id="IPR013656">
    <property type="entry name" value="PAS_4"/>
</dbReference>
<dbReference type="EMBL" id="BMLZ01000004">
    <property type="protein sequence ID" value="GGP28873.1"/>
    <property type="molecule type" value="Genomic_DNA"/>
</dbReference>
<feature type="domain" description="PAC" evidence="7">
    <location>
        <begin position="192"/>
        <end position="249"/>
    </location>
</feature>
<keyword evidence="10" id="KW-1185">Reference proteome</keyword>
<dbReference type="InterPro" id="IPR003594">
    <property type="entry name" value="HATPase_dom"/>
</dbReference>
<evidence type="ECO:0000256" key="1">
    <source>
        <dbReference type="ARBA" id="ARBA00000085"/>
    </source>
</evidence>
<protein>
    <recommendedName>
        <fullName evidence="2">histidine kinase</fullName>
        <ecNumber evidence="2">2.7.13.3</ecNumber>
    </recommendedName>
</protein>
<dbReference type="Proteomes" id="UP000652720">
    <property type="component" value="Unassembled WGS sequence"/>
</dbReference>
<dbReference type="InterPro" id="IPR001610">
    <property type="entry name" value="PAC"/>
</dbReference>
<dbReference type="PRINTS" id="PR00344">
    <property type="entry name" value="BCTRLSENSOR"/>
</dbReference>
<accession>A0AAV4K232</accession>
<dbReference type="SUPFAM" id="SSF55874">
    <property type="entry name" value="ATPase domain of HSP90 chaperone/DNA topoisomerase II/histidine kinase"/>
    <property type="match status" value="1"/>
</dbReference>
<dbReference type="FunFam" id="3.30.565.10:FF:000006">
    <property type="entry name" value="Sensor histidine kinase WalK"/>
    <property type="match status" value="1"/>
</dbReference>
<evidence type="ECO:0000256" key="5">
    <source>
        <dbReference type="ARBA" id="ARBA00022777"/>
    </source>
</evidence>
<evidence type="ECO:0000259" key="6">
    <source>
        <dbReference type="PROSITE" id="PS50109"/>
    </source>
</evidence>
<dbReference type="InterPro" id="IPR000014">
    <property type="entry name" value="PAS"/>
</dbReference>
<dbReference type="InterPro" id="IPR052162">
    <property type="entry name" value="Sensor_kinase/Photoreceptor"/>
</dbReference>
<dbReference type="GeneID" id="59164894"/>
<dbReference type="InterPro" id="IPR036890">
    <property type="entry name" value="HATPase_C_sf"/>
</dbReference>
<keyword evidence="4" id="KW-0808">Transferase</keyword>
<dbReference type="EC" id="2.7.13.3" evidence="2"/>
<dbReference type="PROSITE" id="PS50113">
    <property type="entry name" value="PAC"/>
    <property type="match status" value="1"/>
</dbReference>
<evidence type="ECO:0000259" key="7">
    <source>
        <dbReference type="PROSITE" id="PS50113"/>
    </source>
</evidence>
<comment type="caution">
    <text evidence="8">The sequence shown here is derived from an EMBL/GenBank/DDBJ whole genome shotgun (WGS) entry which is preliminary data.</text>
</comment>
<dbReference type="EMBL" id="BMMA01000006">
    <property type="protein sequence ID" value="GGI77749.1"/>
    <property type="molecule type" value="Genomic_DNA"/>
</dbReference>
<evidence type="ECO:0000256" key="3">
    <source>
        <dbReference type="ARBA" id="ARBA00022553"/>
    </source>
</evidence>
<dbReference type="InterPro" id="IPR005467">
    <property type="entry name" value="His_kinase_dom"/>
</dbReference>
<dbReference type="Pfam" id="PF08448">
    <property type="entry name" value="PAS_4"/>
    <property type="match status" value="1"/>
</dbReference>
<dbReference type="InterPro" id="IPR035965">
    <property type="entry name" value="PAS-like_dom_sf"/>
</dbReference>
<dbReference type="InterPro" id="IPR004358">
    <property type="entry name" value="Sig_transdc_His_kin-like_C"/>
</dbReference>
<dbReference type="CDD" id="cd00082">
    <property type="entry name" value="HisKA"/>
    <property type="match status" value="1"/>
</dbReference>
<sequence length="499" mass="56564">MTLTPRAEPEPSEGFNSWAEFLPLPTARIHANGTLIWANRAWADLNASEQSSDLTSTFSGMHGQDFKGRWLADVAAQAPFQLLVRAPTGRIQRLHASPIPAGQWLVTCTDVHDQVQEELDLQRECHKLQTIIDANADCIKVLSLDGLLLSMNVGGMRVMEVDDFQACLNAVWPTFWQGETRELADHALDEARQGRVGIFEGFCPTMKGTPKWWEVTLSPIRNQDGEVINLLSTSRDITQRHEFQEELKALNSTLEERILQRTQELQRSNEELERFAYVAAHDLQEPLRTVQSFSELLGKRYAEQIDERGRKYLDLIQSGATRMKVQVNDLLSYSRLRHEQPPLQPISLEIPLREALLRLKGRMRETEAEFTYDPLPTVLGDGAQLAQVLQNLISNALKFTRRGVKPCVHLTTRQENGEWHFTLSDNGIGIEEAYLEQIFQMFKRLNAREQYEGTGMGLPIAAHIVKHHGGRIWAERTPEGTNFHFTLKAASISDAVQSI</sequence>
<reference evidence="8" key="4">
    <citation type="submission" date="2023-08" db="EMBL/GenBank/DDBJ databases">
        <authorList>
            <person name="Sun Q."/>
            <person name="Zhou Y."/>
        </authorList>
    </citation>
    <scope>NUCLEOTIDE SEQUENCE</scope>
    <source>
        <strain evidence="9">CGMCC 1.8884</strain>
        <strain evidence="8">CGMCC 1.8885</strain>
    </source>
</reference>
<dbReference type="AlphaFoldDB" id="A0AAV4K232"/>
<comment type="catalytic activity">
    <reaction evidence="1">
        <text>ATP + protein L-histidine = ADP + protein N-phospho-L-histidine.</text>
        <dbReference type="EC" id="2.7.13.3"/>
    </reaction>
</comment>
<dbReference type="Pfam" id="PF02518">
    <property type="entry name" value="HATPase_c"/>
    <property type="match status" value="1"/>
</dbReference>